<accession>A0AAV5HDX5</accession>
<dbReference type="EMBL" id="BPVZ01000096">
    <property type="protein sequence ID" value="GKV32536.1"/>
    <property type="molecule type" value="Genomic_DNA"/>
</dbReference>
<gene>
    <name evidence="1" type="ORF">SLEP1_g1480</name>
    <name evidence="2" type="ORF">SLEP1_g41132</name>
</gene>
<sequence>MPLFPGTGGVSLPRQTLIIHFPVTVAVSLSQDQTASIVACL</sequence>
<protein>
    <submittedName>
        <fullName evidence="1">Uncharacterized protein</fullName>
    </submittedName>
</protein>
<evidence type="ECO:0000313" key="2">
    <source>
        <dbReference type="EMBL" id="GKV32536.1"/>
    </source>
</evidence>
<comment type="caution">
    <text evidence="1">The sequence shown here is derived from an EMBL/GenBank/DDBJ whole genome shotgun (WGS) entry which is preliminary data.</text>
</comment>
<dbReference type="AlphaFoldDB" id="A0AAV5HDX5"/>
<evidence type="ECO:0000313" key="3">
    <source>
        <dbReference type="Proteomes" id="UP001054252"/>
    </source>
</evidence>
<dbReference type="Proteomes" id="UP001054252">
    <property type="component" value="Unassembled WGS sequence"/>
</dbReference>
<proteinExistence type="predicted"/>
<organism evidence="1 3">
    <name type="scientific">Rubroshorea leprosula</name>
    <dbReference type="NCBI Taxonomy" id="152421"/>
    <lineage>
        <taxon>Eukaryota</taxon>
        <taxon>Viridiplantae</taxon>
        <taxon>Streptophyta</taxon>
        <taxon>Embryophyta</taxon>
        <taxon>Tracheophyta</taxon>
        <taxon>Spermatophyta</taxon>
        <taxon>Magnoliopsida</taxon>
        <taxon>eudicotyledons</taxon>
        <taxon>Gunneridae</taxon>
        <taxon>Pentapetalae</taxon>
        <taxon>rosids</taxon>
        <taxon>malvids</taxon>
        <taxon>Malvales</taxon>
        <taxon>Dipterocarpaceae</taxon>
        <taxon>Rubroshorea</taxon>
    </lineage>
</organism>
<dbReference type="EMBL" id="BPVZ01000001">
    <property type="protein sequence ID" value="GKU87022.1"/>
    <property type="molecule type" value="Genomic_DNA"/>
</dbReference>
<evidence type="ECO:0000313" key="1">
    <source>
        <dbReference type="EMBL" id="GKU87022.1"/>
    </source>
</evidence>
<reference evidence="1 3" key="1">
    <citation type="journal article" date="2021" name="Commun. Biol.">
        <title>The genome of Shorea leprosula (Dipterocarpaceae) highlights the ecological relevance of drought in aseasonal tropical rainforests.</title>
        <authorList>
            <person name="Ng K.K.S."/>
            <person name="Kobayashi M.J."/>
            <person name="Fawcett J.A."/>
            <person name="Hatakeyama M."/>
            <person name="Paape T."/>
            <person name="Ng C.H."/>
            <person name="Ang C.C."/>
            <person name="Tnah L.H."/>
            <person name="Lee C.T."/>
            <person name="Nishiyama T."/>
            <person name="Sese J."/>
            <person name="O'Brien M.J."/>
            <person name="Copetti D."/>
            <person name="Mohd Noor M.I."/>
            <person name="Ong R.C."/>
            <person name="Putra M."/>
            <person name="Sireger I.Z."/>
            <person name="Indrioko S."/>
            <person name="Kosugi Y."/>
            <person name="Izuno A."/>
            <person name="Isagi Y."/>
            <person name="Lee S.L."/>
            <person name="Shimizu K.K."/>
        </authorList>
    </citation>
    <scope>NUCLEOTIDE SEQUENCE [LARGE SCALE GENOMIC DNA]</scope>
    <source>
        <strain evidence="1">214</strain>
    </source>
</reference>
<name>A0AAV5HDX5_9ROSI</name>
<keyword evidence="3" id="KW-1185">Reference proteome</keyword>